<keyword evidence="1" id="KW-1133">Transmembrane helix</keyword>
<protein>
    <recommendedName>
        <fullName evidence="4">DUF5673 domain-containing protein</fullName>
    </recommendedName>
</protein>
<keyword evidence="1" id="KW-0812">Transmembrane</keyword>
<evidence type="ECO:0000313" key="2">
    <source>
        <dbReference type="EMBL" id="OGG73744.1"/>
    </source>
</evidence>
<dbReference type="Proteomes" id="UP000178427">
    <property type="component" value="Unassembled WGS sequence"/>
</dbReference>
<evidence type="ECO:0000256" key="1">
    <source>
        <dbReference type="SAM" id="Phobius"/>
    </source>
</evidence>
<dbReference type="EMBL" id="MFMA01000040">
    <property type="protein sequence ID" value="OGG73744.1"/>
    <property type="molecule type" value="Genomic_DNA"/>
</dbReference>
<keyword evidence="1" id="KW-0472">Membrane</keyword>
<sequence length="161" mass="17515">MAEDGGIQWSVDTHTHTERTIDWYWGLGLIALAAAVLSIVLGNPLLAVIIFLAAGSLGILVHRGPREHTVGLNPRGVSMDGTLYRWDSVVSFWIEGTHGPLPAGRQAHLLISTQGILHPQLVISLGDPGRAQNVRAYIKRFAKEEEQTAHLGHHIAQMLGL</sequence>
<dbReference type="STRING" id="1798513.A3A40_02430"/>
<proteinExistence type="predicted"/>
<dbReference type="AlphaFoldDB" id="A0A1F6EJE3"/>
<accession>A0A1F6EJE3</accession>
<reference evidence="2 3" key="1">
    <citation type="journal article" date="2016" name="Nat. Commun.">
        <title>Thousands of microbial genomes shed light on interconnected biogeochemical processes in an aquifer system.</title>
        <authorList>
            <person name="Anantharaman K."/>
            <person name="Brown C.T."/>
            <person name="Hug L.A."/>
            <person name="Sharon I."/>
            <person name="Castelle C.J."/>
            <person name="Probst A.J."/>
            <person name="Thomas B.C."/>
            <person name="Singh A."/>
            <person name="Wilkins M.J."/>
            <person name="Karaoz U."/>
            <person name="Brodie E.L."/>
            <person name="Williams K.H."/>
            <person name="Hubbard S.S."/>
            <person name="Banfield J.F."/>
        </authorList>
    </citation>
    <scope>NUCLEOTIDE SEQUENCE [LARGE SCALE GENOMIC DNA]</scope>
</reference>
<evidence type="ECO:0008006" key="4">
    <source>
        <dbReference type="Google" id="ProtNLM"/>
    </source>
</evidence>
<evidence type="ECO:0000313" key="3">
    <source>
        <dbReference type="Proteomes" id="UP000178427"/>
    </source>
</evidence>
<feature type="transmembrane region" description="Helical" evidence="1">
    <location>
        <begin position="23"/>
        <end position="53"/>
    </location>
</feature>
<gene>
    <name evidence="2" type="ORF">A3A40_02430</name>
</gene>
<name>A0A1F6EJE3_9BACT</name>
<comment type="caution">
    <text evidence="2">The sequence shown here is derived from an EMBL/GenBank/DDBJ whole genome shotgun (WGS) entry which is preliminary data.</text>
</comment>
<organism evidence="2 3">
    <name type="scientific">Candidatus Kaiserbacteria bacterium RIFCSPLOWO2_01_FULL_54_20</name>
    <dbReference type="NCBI Taxonomy" id="1798513"/>
    <lineage>
        <taxon>Bacteria</taxon>
        <taxon>Candidatus Kaiseribacteriota</taxon>
    </lineage>
</organism>